<evidence type="ECO:0008006" key="2">
    <source>
        <dbReference type="Google" id="ProtNLM"/>
    </source>
</evidence>
<organism evidence="1">
    <name type="scientific">bioreactor metagenome</name>
    <dbReference type="NCBI Taxonomy" id="1076179"/>
    <lineage>
        <taxon>unclassified sequences</taxon>
        <taxon>metagenomes</taxon>
        <taxon>ecological metagenomes</taxon>
    </lineage>
</organism>
<gene>
    <name evidence="1" type="ORF">SDC9_71576</name>
</gene>
<accession>A0A644Y934</accession>
<reference evidence="1" key="1">
    <citation type="submission" date="2019-08" db="EMBL/GenBank/DDBJ databases">
        <authorList>
            <person name="Kucharzyk K."/>
            <person name="Murdoch R.W."/>
            <person name="Higgins S."/>
            <person name="Loffler F."/>
        </authorList>
    </citation>
    <scope>NUCLEOTIDE SEQUENCE</scope>
</reference>
<dbReference type="AlphaFoldDB" id="A0A644Y934"/>
<sequence>MNQISGLHTVNISPESDFLVDGKYTFEIGGKSKKKNQIAGTRNAFVIQDDIEYGHTNVLPLWLFGFLY</sequence>
<dbReference type="EMBL" id="VSSQ01004411">
    <property type="protein sequence ID" value="MPM25086.1"/>
    <property type="molecule type" value="Genomic_DNA"/>
</dbReference>
<proteinExistence type="predicted"/>
<name>A0A644Y934_9ZZZZ</name>
<comment type="caution">
    <text evidence="1">The sequence shown here is derived from an EMBL/GenBank/DDBJ whole genome shotgun (WGS) entry which is preliminary data.</text>
</comment>
<protein>
    <recommendedName>
        <fullName evidence="2">AAA domain-containing protein</fullName>
    </recommendedName>
</protein>
<dbReference type="PANTHER" id="PTHR42990">
    <property type="entry name" value="ATPASE"/>
    <property type="match status" value="1"/>
</dbReference>
<dbReference type="PANTHER" id="PTHR42990:SF1">
    <property type="entry name" value="AAA+ ATPASE DOMAIN-CONTAINING PROTEIN"/>
    <property type="match status" value="1"/>
</dbReference>
<evidence type="ECO:0000313" key="1">
    <source>
        <dbReference type="EMBL" id="MPM25086.1"/>
    </source>
</evidence>